<evidence type="ECO:0000256" key="6">
    <source>
        <dbReference type="ARBA" id="ARBA00022729"/>
    </source>
</evidence>
<dbReference type="GO" id="GO:0005524">
    <property type="term" value="F:ATP binding"/>
    <property type="evidence" value="ECO:0007669"/>
    <property type="project" value="UniProtKB-UniRule"/>
</dbReference>
<dbReference type="GO" id="GO:0140359">
    <property type="term" value="F:ABC-type transporter activity"/>
    <property type="evidence" value="ECO:0007669"/>
    <property type="project" value="InterPro"/>
</dbReference>
<evidence type="ECO:0000259" key="15">
    <source>
        <dbReference type="PROSITE" id="PS50929"/>
    </source>
</evidence>
<feature type="transmembrane region" description="Helical" evidence="13">
    <location>
        <begin position="96"/>
        <end position="117"/>
    </location>
</feature>
<comment type="caution">
    <text evidence="16">The sequence shown here is derived from an EMBL/GenBank/DDBJ whole genome shotgun (WGS) entry which is preliminary data.</text>
</comment>
<dbReference type="FunFam" id="3.80.10.10:FF:000129">
    <property type="entry name" value="Leucine-rich repeat receptor-like kinase"/>
    <property type="match status" value="1"/>
</dbReference>
<protein>
    <recommendedName>
        <fullName evidence="3">non-specific serine/threonine protein kinase</fullName>
        <ecNumber evidence="3">2.7.11.1</ecNumber>
    </recommendedName>
</protein>
<dbReference type="InterPro" id="IPR011009">
    <property type="entry name" value="Kinase-like_dom_sf"/>
</dbReference>
<evidence type="ECO:0000256" key="7">
    <source>
        <dbReference type="ARBA" id="ARBA00022737"/>
    </source>
</evidence>
<dbReference type="InterPro" id="IPR001611">
    <property type="entry name" value="Leu-rich_rpt"/>
</dbReference>
<evidence type="ECO:0000313" key="17">
    <source>
        <dbReference type="Proteomes" id="UP000245207"/>
    </source>
</evidence>
<dbReference type="SMART" id="SM00219">
    <property type="entry name" value="TyrKc"/>
    <property type="match status" value="1"/>
</dbReference>
<keyword evidence="6" id="KW-0732">Signal</keyword>
<name>A0A2U1PIB6_ARTAN</name>
<dbReference type="InterPro" id="IPR044746">
    <property type="entry name" value="ABCC_6TM_D1"/>
</dbReference>
<organism evidence="16 17">
    <name type="scientific">Artemisia annua</name>
    <name type="common">Sweet wormwood</name>
    <dbReference type="NCBI Taxonomy" id="35608"/>
    <lineage>
        <taxon>Eukaryota</taxon>
        <taxon>Viridiplantae</taxon>
        <taxon>Streptophyta</taxon>
        <taxon>Embryophyta</taxon>
        <taxon>Tracheophyta</taxon>
        <taxon>Spermatophyta</taxon>
        <taxon>Magnoliopsida</taxon>
        <taxon>eudicotyledons</taxon>
        <taxon>Gunneridae</taxon>
        <taxon>Pentapetalae</taxon>
        <taxon>asterids</taxon>
        <taxon>campanulids</taxon>
        <taxon>Asterales</taxon>
        <taxon>Asteraceae</taxon>
        <taxon>Asteroideae</taxon>
        <taxon>Anthemideae</taxon>
        <taxon>Artemisiinae</taxon>
        <taxon>Artemisia</taxon>
    </lineage>
</organism>
<dbReference type="SUPFAM" id="SSF56112">
    <property type="entry name" value="Protein kinase-like (PK-like)"/>
    <property type="match status" value="1"/>
</dbReference>
<proteinExistence type="predicted"/>
<keyword evidence="16" id="KW-0418">Kinase</keyword>
<dbReference type="InterPro" id="IPR000719">
    <property type="entry name" value="Prot_kinase_dom"/>
</dbReference>
<evidence type="ECO:0000256" key="13">
    <source>
        <dbReference type="SAM" id="Phobius"/>
    </source>
</evidence>
<dbReference type="EMBL" id="PKPP01001113">
    <property type="protein sequence ID" value="PWA85498.1"/>
    <property type="molecule type" value="Genomic_DNA"/>
</dbReference>
<dbReference type="PROSITE" id="PS00107">
    <property type="entry name" value="PROTEIN_KINASE_ATP"/>
    <property type="match status" value="1"/>
</dbReference>
<reference evidence="16 17" key="1">
    <citation type="journal article" date="2018" name="Mol. Plant">
        <title>The genome of Artemisia annua provides insight into the evolution of Asteraceae family and artemisinin biosynthesis.</title>
        <authorList>
            <person name="Shen Q."/>
            <person name="Zhang L."/>
            <person name="Liao Z."/>
            <person name="Wang S."/>
            <person name="Yan T."/>
            <person name="Shi P."/>
            <person name="Liu M."/>
            <person name="Fu X."/>
            <person name="Pan Q."/>
            <person name="Wang Y."/>
            <person name="Lv Z."/>
            <person name="Lu X."/>
            <person name="Zhang F."/>
            <person name="Jiang W."/>
            <person name="Ma Y."/>
            <person name="Chen M."/>
            <person name="Hao X."/>
            <person name="Li L."/>
            <person name="Tang Y."/>
            <person name="Lv G."/>
            <person name="Zhou Y."/>
            <person name="Sun X."/>
            <person name="Brodelius P.E."/>
            <person name="Rose J.K.C."/>
            <person name="Tang K."/>
        </authorList>
    </citation>
    <scope>NUCLEOTIDE SEQUENCE [LARGE SCALE GENOMIC DNA]</scope>
    <source>
        <strain evidence="17">cv. Huhao1</strain>
        <tissue evidence="16">Leaf</tissue>
    </source>
</reference>
<evidence type="ECO:0000256" key="11">
    <source>
        <dbReference type="ARBA" id="ARBA00048679"/>
    </source>
</evidence>
<evidence type="ECO:0000259" key="14">
    <source>
        <dbReference type="PROSITE" id="PS50011"/>
    </source>
</evidence>
<dbReference type="PANTHER" id="PTHR45631:SF202">
    <property type="entry name" value="SENESCENCE-INDUCED RECEPTOR-LIKE SERINE_THREONINE-PROTEIN KINASE"/>
    <property type="match status" value="1"/>
</dbReference>
<sequence length="1155" mass="128816">MGPILITSFVNYLSEDVSDSNYRKGLILSCIFFLAKTVESLSQRQWYFGAQRIGIRIRAALIVLIYKKSLSTKYGTTSNGKIINLINVDVKKIGEFFWHIHGIWLLPVQVLLALIILYINLGFAPSIAALVSTVLVIISNTPLANMQKDSQTKVIESKDSRIKATSEILKSMRVLKLHSWESNFKKKLIDLREKERNWLKKYLYTCSAIAFLFWTSPTLVSVSTFGVCIFLKTPLIPGVVLSTLATFRILQDPIYNLPELVSMVAQTKVSLDRIKDLIADHDGRQSIEALSSEGVARYVRLYCFGYSDLLMMLGEDNIPMPPPVVNGMTDVINDNNVSVGGHVEPVSCASPATDVNVIEPGLQSGNVLNESQAMFKSFYSSINSSRSSKLWFMLYDGQPALALAIVHAQDDQSGFISIDCGIAPGTNYTDSRTGLNYVSDAGFIDSGVSGKILPAYNSKTLDFQLTTLRSFPQTTRNCYTLRPKQGKGNRYLIRARFTYGNYDLKGQPPKFDLYLGSDHWDTVDFTVSLGMDHEIIHLASTDYIYVCLVNIGLGNPFISALELRLLDSSMYGNRLQSMVLSARSNFGTSETLRYGDDEYDRIWYPMDTSGTIDVQTSSTISLGPTTTQKVPSKVMSTAITSKSLTDYLFYSWTASNASQEYLMYIHLAEIETLKTAKFREFNIYLNDFYWEGPISPLDHTTSTFFSSFYNASSYKLKLNRTLNSTLPPIFNAIEIYVAKQLLQRQTEDQDAAAIWNTKSAYGIEKNWQGDPCFPQEYIWNGINCSYKDTVTPRIISLNLSSSGLTGDISDALTNLTMIQSLDLSYNNLTGNVPKFLASLNFLAVLNLTGNKFTRPLPEELLAKSKNGLLLLSIDENSDQDTIPCPKGPCKNKKQNKVIIPVIATTAAFFVLLFTLAIVWAIKRRQTPVSADPNVGDAPMEPRNQSFTFVDIQSITDSFNTVIGKGGFGTVFYGSIGNKQVAVKMLSESSSQGYREFQAEVRLLMTVHHKNITSLVGYCNEGSQKGIIYEYMANGNLGMHLFDGSINVLSWKKRIEIAYDAAQVNWVKLTVGEGNIEKLIDPRLHGDYDINTAWKVVELALTCVDSVSIERPTINDVVTDLKSCLKSEKGFHGDKSNKLDRHMALSLESMQGPNLR</sequence>
<evidence type="ECO:0000256" key="8">
    <source>
        <dbReference type="ARBA" id="ARBA00022989"/>
    </source>
</evidence>
<comment type="catalytic activity">
    <reaction evidence="11">
        <text>L-seryl-[protein] + ATP = O-phospho-L-seryl-[protein] + ADP + H(+)</text>
        <dbReference type="Rhea" id="RHEA:17989"/>
        <dbReference type="Rhea" id="RHEA-COMP:9863"/>
        <dbReference type="Rhea" id="RHEA-COMP:11604"/>
        <dbReference type="ChEBI" id="CHEBI:15378"/>
        <dbReference type="ChEBI" id="CHEBI:29999"/>
        <dbReference type="ChEBI" id="CHEBI:30616"/>
        <dbReference type="ChEBI" id="CHEBI:83421"/>
        <dbReference type="ChEBI" id="CHEBI:456216"/>
        <dbReference type="EC" id="2.7.11.1"/>
    </reaction>
</comment>
<dbReference type="Gene3D" id="3.80.10.10">
    <property type="entry name" value="Ribonuclease Inhibitor"/>
    <property type="match status" value="1"/>
</dbReference>
<dbReference type="Pfam" id="PF00560">
    <property type="entry name" value="LRR_1"/>
    <property type="match status" value="1"/>
</dbReference>
<evidence type="ECO:0000256" key="5">
    <source>
        <dbReference type="ARBA" id="ARBA00022692"/>
    </source>
</evidence>
<evidence type="ECO:0000256" key="4">
    <source>
        <dbReference type="ARBA" id="ARBA00022614"/>
    </source>
</evidence>
<evidence type="ECO:0000256" key="3">
    <source>
        <dbReference type="ARBA" id="ARBA00012513"/>
    </source>
</evidence>
<feature type="transmembrane region" description="Helical" evidence="13">
    <location>
        <begin position="202"/>
        <end position="227"/>
    </location>
</feature>
<evidence type="ECO:0000256" key="10">
    <source>
        <dbReference type="ARBA" id="ARBA00047899"/>
    </source>
</evidence>
<dbReference type="InterPro" id="IPR020635">
    <property type="entry name" value="Tyr_kinase_cat_dom"/>
</dbReference>
<feature type="transmembrane region" description="Helical" evidence="13">
    <location>
        <begin position="123"/>
        <end position="143"/>
    </location>
</feature>
<dbReference type="PROSITE" id="PS50929">
    <property type="entry name" value="ABC_TM1F"/>
    <property type="match status" value="1"/>
</dbReference>
<dbReference type="CDD" id="cd18579">
    <property type="entry name" value="ABC_6TM_ABCC_D1"/>
    <property type="match status" value="1"/>
</dbReference>
<evidence type="ECO:0000313" key="16">
    <source>
        <dbReference type="EMBL" id="PWA85498.1"/>
    </source>
</evidence>
<dbReference type="Pfam" id="PF12819">
    <property type="entry name" value="Malectin_like"/>
    <property type="match status" value="1"/>
</dbReference>
<dbReference type="OrthoDB" id="2017114at2759"/>
<comment type="subcellular location">
    <subcellularLocation>
        <location evidence="1">Membrane</location>
        <topology evidence="1">Multi-pass membrane protein</topology>
    </subcellularLocation>
    <subcellularLocation>
        <location evidence="2">Membrane</location>
        <topology evidence="2">Single-pass membrane protein</topology>
    </subcellularLocation>
</comment>
<keyword evidence="12" id="KW-0547">Nucleotide-binding</keyword>
<keyword evidence="8 13" id="KW-1133">Transmembrane helix</keyword>
<feature type="transmembrane region" description="Helical" evidence="13">
    <location>
        <begin position="897"/>
        <end position="921"/>
    </location>
</feature>
<keyword evidence="12" id="KW-0067">ATP-binding</keyword>
<evidence type="ECO:0000256" key="1">
    <source>
        <dbReference type="ARBA" id="ARBA00004141"/>
    </source>
</evidence>
<keyword evidence="17" id="KW-1185">Reference proteome</keyword>
<dbReference type="InterPro" id="IPR011527">
    <property type="entry name" value="ABC1_TM_dom"/>
</dbReference>
<dbReference type="Gene3D" id="1.20.1560.10">
    <property type="entry name" value="ABC transporter type 1, transmembrane domain"/>
    <property type="match status" value="1"/>
</dbReference>
<dbReference type="Gene3D" id="1.10.510.10">
    <property type="entry name" value="Transferase(Phosphotransferase) domain 1"/>
    <property type="match status" value="2"/>
</dbReference>
<dbReference type="PANTHER" id="PTHR45631">
    <property type="entry name" value="OS07G0107800 PROTEIN-RELATED"/>
    <property type="match status" value="1"/>
</dbReference>
<keyword evidence="16" id="KW-0808">Transferase</keyword>
<dbReference type="PROSITE" id="PS50011">
    <property type="entry name" value="PROTEIN_KINASE_DOM"/>
    <property type="match status" value="1"/>
</dbReference>
<dbReference type="InterPro" id="IPR032675">
    <property type="entry name" value="LRR_dom_sf"/>
</dbReference>
<dbReference type="STRING" id="35608.A0A2U1PIB6"/>
<dbReference type="Pfam" id="PF07714">
    <property type="entry name" value="PK_Tyr_Ser-Thr"/>
    <property type="match status" value="1"/>
</dbReference>
<evidence type="ECO:0000256" key="12">
    <source>
        <dbReference type="PROSITE-ProRule" id="PRU10141"/>
    </source>
</evidence>
<keyword evidence="7" id="KW-0677">Repeat</keyword>
<dbReference type="InterPro" id="IPR036640">
    <property type="entry name" value="ABC1_TM_sf"/>
</dbReference>
<keyword evidence="4" id="KW-0433">Leucine-rich repeat</keyword>
<dbReference type="AlphaFoldDB" id="A0A2U1PIB6"/>
<dbReference type="InterPro" id="IPR017441">
    <property type="entry name" value="Protein_kinase_ATP_BS"/>
</dbReference>
<comment type="catalytic activity">
    <reaction evidence="10">
        <text>L-threonyl-[protein] + ATP = O-phospho-L-threonyl-[protein] + ADP + H(+)</text>
        <dbReference type="Rhea" id="RHEA:46608"/>
        <dbReference type="Rhea" id="RHEA-COMP:11060"/>
        <dbReference type="Rhea" id="RHEA-COMP:11605"/>
        <dbReference type="ChEBI" id="CHEBI:15378"/>
        <dbReference type="ChEBI" id="CHEBI:30013"/>
        <dbReference type="ChEBI" id="CHEBI:30616"/>
        <dbReference type="ChEBI" id="CHEBI:61977"/>
        <dbReference type="ChEBI" id="CHEBI:456216"/>
        <dbReference type="EC" id="2.7.11.1"/>
    </reaction>
</comment>
<evidence type="ECO:0000256" key="2">
    <source>
        <dbReference type="ARBA" id="ARBA00004167"/>
    </source>
</evidence>
<evidence type="ECO:0000256" key="9">
    <source>
        <dbReference type="ARBA" id="ARBA00023136"/>
    </source>
</evidence>
<keyword evidence="9 13" id="KW-0472">Membrane</keyword>
<feature type="domain" description="Protein kinase" evidence="14">
    <location>
        <begin position="956"/>
        <end position="1155"/>
    </location>
</feature>
<keyword evidence="5 13" id="KW-0812">Transmembrane</keyword>
<dbReference type="EC" id="2.7.11.1" evidence="3"/>
<feature type="binding site" evidence="12">
    <location>
        <position position="983"/>
    </location>
    <ligand>
        <name>ATP</name>
        <dbReference type="ChEBI" id="CHEBI:30616"/>
    </ligand>
</feature>
<dbReference type="Pfam" id="PF00664">
    <property type="entry name" value="ABC_membrane"/>
    <property type="match status" value="1"/>
</dbReference>
<accession>A0A2U1PIB6</accession>
<feature type="domain" description="ABC transmembrane type-1" evidence="15">
    <location>
        <begin position="1"/>
        <end position="266"/>
    </location>
</feature>
<gene>
    <name evidence="16" type="ORF">CTI12_AA148260</name>
</gene>
<dbReference type="FunFam" id="1.20.1560.10:FF:000003">
    <property type="entry name" value="ABC transporter C family member 10"/>
    <property type="match status" value="1"/>
</dbReference>
<dbReference type="InterPro" id="IPR001245">
    <property type="entry name" value="Ser-Thr/Tyr_kinase_cat_dom"/>
</dbReference>
<dbReference type="SUPFAM" id="SSF52058">
    <property type="entry name" value="L domain-like"/>
    <property type="match status" value="1"/>
</dbReference>
<dbReference type="GO" id="GO:0004713">
    <property type="term" value="F:protein tyrosine kinase activity"/>
    <property type="evidence" value="ECO:0007669"/>
    <property type="project" value="InterPro"/>
</dbReference>
<dbReference type="GO" id="GO:0016020">
    <property type="term" value="C:membrane"/>
    <property type="evidence" value="ECO:0007669"/>
    <property type="project" value="UniProtKB-SubCell"/>
</dbReference>
<dbReference type="Proteomes" id="UP000245207">
    <property type="component" value="Unassembled WGS sequence"/>
</dbReference>
<dbReference type="InterPro" id="IPR024788">
    <property type="entry name" value="Malectin-like_Carb-bd_dom"/>
</dbReference>
<dbReference type="SUPFAM" id="SSF90123">
    <property type="entry name" value="ABC transporter transmembrane region"/>
    <property type="match status" value="1"/>
</dbReference>